<dbReference type="RefSeq" id="WP_015334741.1">
    <property type="nucleotide sequence ID" value="NC_020055.1"/>
</dbReference>
<keyword evidence="12" id="KW-0902">Two-component regulatory system</keyword>
<dbReference type="Pfam" id="PF00672">
    <property type="entry name" value="HAMP"/>
    <property type="match status" value="1"/>
</dbReference>
<keyword evidence="10" id="KW-0067">ATP-binding</keyword>
<dbReference type="OrthoDB" id="9796305at2"/>
<dbReference type="InterPro" id="IPR008207">
    <property type="entry name" value="Sig_transdc_His_kin_Hpt_dom"/>
</dbReference>
<evidence type="ECO:0000256" key="3">
    <source>
        <dbReference type="ARBA" id="ARBA00012438"/>
    </source>
</evidence>
<dbReference type="KEGG" id="dhy:DESAM_10150"/>
<dbReference type="PROSITE" id="PS50885">
    <property type="entry name" value="HAMP"/>
    <property type="match status" value="1"/>
</dbReference>
<evidence type="ECO:0000259" key="21">
    <source>
        <dbReference type="PROSITE" id="PS50110"/>
    </source>
</evidence>
<evidence type="ECO:0000313" key="24">
    <source>
        <dbReference type="EMBL" id="CCO22131.1"/>
    </source>
</evidence>
<dbReference type="Pfam" id="PF01627">
    <property type="entry name" value="Hpt"/>
    <property type="match status" value="1"/>
</dbReference>
<comment type="subunit">
    <text evidence="14">At low DSF concentrations, interacts with RpfF.</text>
</comment>
<evidence type="ECO:0000256" key="5">
    <source>
        <dbReference type="ARBA" id="ARBA00022553"/>
    </source>
</evidence>
<keyword evidence="7 19" id="KW-0812">Transmembrane</keyword>
<evidence type="ECO:0000256" key="10">
    <source>
        <dbReference type="ARBA" id="ARBA00022840"/>
    </source>
</evidence>
<gene>
    <name evidence="24" type="ORF">DESAM_10150</name>
</gene>
<feature type="modified residue" description="Phosphohistidine" evidence="16">
    <location>
        <position position="864"/>
    </location>
</feature>
<dbReference type="PROSITE" id="PS50110">
    <property type="entry name" value="RESPONSE_REGULATORY"/>
    <property type="match status" value="2"/>
</dbReference>
<feature type="modified residue" description="4-aspartylphosphate" evidence="17">
    <location>
        <position position="715"/>
    </location>
</feature>
<protein>
    <recommendedName>
        <fullName evidence="15">Sensory/regulatory protein RpfC</fullName>
        <ecNumber evidence="3">2.7.13.3</ecNumber>
    </recommendedName>
</protein>
<dbReference type="Gene3D" id="1.10.287.130">
    <property type="match status" value="1"/>
</dbReference>
<dbReference type="CDD" id="cd17546">
    <property type="entry name" value="REC_hyHK_CKI1_RcsC-like"/>
    <property type="match status" value="1"/>
</dbReference>
<reference evidence="24 25" key="1">
    <citation type="submission" date="2012-10" db="EMBL/GenBank/DDBJ databases">
        <authorList>
            <person name="Genoscope - CEA"/>
        </authorList>
    </citation>
    <scope>NUCLEOTIDE SEQUENCE [LARGE SCALE GENOMIC DNA]</scope>
    <source>
        <strain evidence="25">AM13 / DSM 14728</strain>
    </source>
</reference>
<dbReference type="HOGENOM" id="CLU_000445_104_15_7"/>
<keyword evidence="18" id="KW-0175">Coiled coil</keyword>
<dbReference type="InterPro" id="IPR036890">
    <property type="entry name" value="HATPase_C_sf"/>
</dbReference>
<evidence type="ECO:0000256" key="1">
    <source>
        <dbReference type="ARBA" id="ARBA00000085"/>
    </source>
</evidence>
<feature type="domain" description="Response regulatory" evidence="21">
    <location>
        <begin position="666"/>
        <end position="782"/>
    </location>
</feature>
<dbReference type="FunFam" id="3.30.565.10:FF:000010">
    <property type="entry name" value="Sensor histidine kinase RcsC"/>
    <property type="match status" value="1"/>
</dbReference>
<dbReference type="Gene3D" id="3.40.50.2300">
    <property type="match status" value="2"/>
</dbReference>
<dbReference type="PANTHER" id="PTHR45339">
    <property type="entry name" value="HYBRID SIGNAL TRANSDUCTION HISTIDINE KINASE J"/>
    <property type="match status" value="1"/>
</dbReference>
<dbReference type="FunFam" id="1.10.287.130:FF:000002">
    <property type="entry name" value="Two-component osmosensing histidine kinase"/>
    <property type="match status" value="1"/>
</dbReference>
<keyword evidence="8" id="KW-0547">Nucleotide-binding</keyword>
<keyword evidence="13 19" id="KW-0472">Membrane</keyword>
<evidence type="ECO:0000259" key="23">
    <source>
        <dbReference type="PROSITE" id="PS50894"/>
    </source>
</evidence>
<dbReference type="SUPFAM" id="SSF55874">
    <property type="entry name" value="ATPase domain of HSP90 chaperone/DNA topoisomerase II/histidine kinase"/>
    <property type="match status" value="1"/>
</dbReference>
<dbReference type="CDD" id="cd00082">
    <property type="entry name" value="HisKA"/>
    <property type="match status" value="1"/>
</dbReference>
<evidence type="ECO:0000259" key="20">
    <source>
        <dbReference type="PROSITE" id="PS50109"/>
    </source>
</evidence>
<comment type="subcellular location">
    <subcellularLocation>
        <location evidence="2">Cell membrane</location>
        <topology evidence="2">Multi-pass membrane protein</topology>
    </subcellularLocation>
</comment>
<evidence type="ECO:0000256" key="6">
    <source>
        <dbReference type="ARBA" id="ARBA00022679"/>
    </source>
</evidence>
<dbReference type="STRING" id="1121451.DESAM_10150"/>
<evidence type="ECO:0000256" key="19">
    <source>
        <dbReference type="SAM" id="Phobius"/>
    </source>
</evidence>
<keyword evidence="25" id="KW-1185">Reference proteome</keyword>
<dbReference type="InterPro" id="IPR036641">
    <property type="entry name" value="HPT_dom_sf"/>
</dbReference>
<evidence type="ECO:0000256" key="16">
    <source>
        <dbReference type="PROSITE-ProRule" id="PRU00110"/>
    </source>
</evidence>
<dbReference type="SUPFAM" id="SSF47384">
    <property type="entry name" value="Homodimeric domain of signal transducing histidine kinase"/>
    <property type="match status" value="1"/>
</dbReference>
<dbReference type="Gene3D" id="6.10.340.10">
    <property type="match status" value="1"/>
</dbReference>
<keyword evidence="5 17" id="KW-0597">Phosphoprotein</keyword>
<dbReference type="GO" id="GO:0005886">
    <property type="term" value="C:plasma membrane"/>
    <property type="evidence" value="ECO:0007669"/>
    <property type="project" value="UniProtKB-SubCell"/>
</dbReference>
<dbReference type="InterPro" id="IPR001789">
    <property type="entry name" value="Sig_transdc_resp-reg_receiver"/>
</dbReference>
<dbReference type="SMART" id="SM00304">
    <property type="entry name" value="HAMP"/>
    <property type="match status" value="1"/>
</dbReference>
<evidence type="ECO:0000256" key="13">
    <source>
        <dbReference type="ARBA" id="ARBA00023136"/>
    </source>
</evidence>
<dbReference type="CDD" id="cd06225">
    <property type="entry name" value="HAMP"/>
    <property type="match status" value="1"/>
</dbReference>
<dbReference type="AlphaFoldDB" id="L0R974"/>
<proteinExistence type="predicted"/>
<dbReference type="PATRIC" id="fig|1121451.3.peg.138"/>
<dbReference type="SMART" id="SM00387">
    <property type="entry name" value="HATPase_c"/>
    <property type="match status" value="1"/>
</dbReference>
<evidence type="ECO:0000259" key="22">
    <source>
        <dbReference type="PROSITE" id="PS50885"/>
    </source>
</evidence>
<dbReference type="SMART" id="SM00448">
    <property type="entry name" value="REC"/>
    <property type="match status" value="2"/>
</dbReference>
<dbReference type="PANTHER" id="PTHR45339:SF1">
    <property type="entry name" value="HYBRID SIGNAL TRANSDUCTION HISTIDINE KINASE J"/>
    <property type="match status" value="1"/>
</dbReference>
<dbReference type="Pfam" id="PF00512">
    <property type="entry name" value="HisKA"/>
    <property type="match status" value="1"/>
</dbReference>
<feature type="transmembrane region" description="Helical" evidence="19">
    <location>
        <begin position="12"/>
        <end position="29"/>
    </location>
</feature>
<feature type="coiled-coil region" evidence="18">
    <location>
        <begin position="210"/>
        <end position="276"/>
    </location>
</feature>
<evidence type="ECO:0000256" key="17">
    <source>
        <dbReference type="PROSITE-ProRule" id="PRU00169"/>
    </source>
</evidence>
<feature type="domain" description="HPt" evidence="23">
    <location>
        <begin position="825"/>
        <end position="925"/>
    </location>
</feature>
<dbReference type="InterPro" id="IPR011006">
    <property type="entry name" value="CheY-like_superfamily"/>
</dbReference>
<organism evidence="24 25">
    <name type="scientific">Maridesulfovibrio hydrothermalis AM13 = DSM 14728</name>
    <dbReference type="NCBI Taxonomy" id="1121451"/>
    <lineage>
        <taxon>Bacteria</taxon>
        <taxon>Pseudomonadati</taxon>
        <taxon>Thermodesulfobacteriota</taxon>
        <taxon>Desulfovibrionia</taxon>
        <taxon>Desulfovibrionales</taxon>
        <taxon>Desulfovibrionaceae</taxon>
        <taxon>Maridesulfovibrio</taxon>
    </lineage>
</organism>
<comment type="catalytic activity">
    <reaction evidence="1">
        <text>ATP + protein L-histidine = ADP + protein N-phospho-L-histidine.</text>
        <dbReference type="EC" id="2.7.13.3"/>
    </reaction>
</comment>
<dbReference type="CDD" id="cd00156">
    <property type="entry name" value="REC"/>
    <property type="match status" value="1"/>
</dbReference>
<dbReference type="SUPFAM" id="SSF52172">
    <property type="entry name" value="CheY-like"/>
    <property type="match status" value="2"/>
</dbReference>
<evidence type="ECO:0000256" key="8">
    <source>
        <dbReference type="ARBA" id="ARBA00022741"/>
    </source>
</evidence>
<dbReference type="GO" id="GO:0005524">
    <property type="term" value="F:ATP binding"/>
    <property type="evidence" value="ECO:0007669"/>
    <property type="project" value="UniProtKB-KW"/>
</dbReference>
<dbReference type="InterPro" id="IPR003594">
    <property type="entry name" value="HATPase_dom"/>
</dbReference>
<dbReference type="EC" id="2.7.13.3" evidence="3"/>
<feature type="domain" description="Histidine kinase" evidence="20">
    <location>
        <begin position="283"/>
        <end position="504"/>
    </location>
</feature>
<feature type="domain" description="HAMP" evidence="22">
    <location>
        <begin position="176"/>
        <end position="229"/>
    </location>
</feature>
<evidence type="ECO:0000256" key="12">
    <source>
        <dbReference type="ARBA" id="ARBA00023012"/>
    </source>
</evidence>
<evidence type="ECO:0000256" key="7">
    <source>
        <dbReference type="ARBA" id="ARBA00022692"/>
    </source>
</evidence>
<dbReference type="PROSITE" id="PS50109">
    <property type="entry name" value="HIS_KIN"/>
    <property type="match status" value="1"/>
</dbReference>
<dbReference type="GO" id="GO:0000155">
    <property type="term" value="F:phosphorelay sensor kinase activity"/>
    <property type="evidence" value="ECO:0007669"/>
    <property type="project" value="InterPro"/>
</dbReference>
<dbReference type="eggNOG" id="COG2205">
    <property type="taxonomic scope" value="Bacteria"/>
</dbReference>
<dbReference type="EMBL" id="FO203522">
    <property type="protein sequence ID" value="CCO22131.1"/>
    <property type="molecule type" value="Genomic_DNA"/>
</dbReference>
<dbReference type="InterPro" id="IPR004358">
    <property type="entry name" value="Sig_transdc_His_kin-like_C"/>
</dbReference>
<keyword evidence="9 24" id="KW-0418">Kinase</keyword>
<dbReference type="SUPFAM" id="SSF47226">
    <property type="entry name" value="Histidine-containing phosphotransfer domain, HPT domain"/>
    <property type="match status" value="1"/>
</dbReference>
<evidence type="ECO:0000256" key="14">
    <source>
        <dbReference type="ARBA" id="ARBA00064003"/>
    </source>
</evidence>
<dbReference type="SUPFAM" id="SSF158472">
    <property type="entry name" value="HAMP domain-like"/>
    <property type="match status" value="1"/>
</dbReference>
<dbReference type="Pfam" id="PF00072">
    <property type="entry name" value="Response_reg"/>
    <property type="match status" value="2"/>
</dbReference>
<evidence type="ECO:0000256" key="18">
    <source>
        <dbReference type="SAM" id="Coils"/>
    </source>
</evidence>
<evidence type="ECO:0000256" key="15">
    <source>
        <dbReference type="ARBA" id="ARBA00068150"/>
    </source>
</evidence>
<dbReference type="InterPro" id="IPR003660">
    <property type="entry name" value="HAMP_dom"/>
</dbReference>
<dbReference type="InterPro" id="IPR003661">
    <property type="entry name" value="HisK_dim/P_dom"/>
</dbReference>
<dbReference type="Pfam" id="PF02518">
    <property type="entry name" value="HATPase_c"/>
    <property type="match status" value="1"/>
</dbReference>
<sequence length="925" mass="103635">MFKIDKVQTRICLLIIFISLASFVVSGAYDYTAMRTSMLQELNEKADGLVERLSESLITPLWNVDQAAINRIILSEMNDKRVKAILVTEDDGQNVFAGKIRDESWDIVDFSVWPTGELVKRKAEITIMNQPIGAVEIFLTPKFIKDELYHSLMSSLLRTMLLVILLMVTLFVTMRRILIAPIIKLTQTAKQISVDKNYSARVDLKVKGEMKTLVDNFNNMLQQIDEQDQKLKEYSGQLQKKIHQSNKNLEDSYKELKQINKELEYAKDAAETASKSKSQFMANVSHEIRTPMNAIIGMADLTLSTDLGAKQREFLKIILSSGRVLLRLINDILDFSKVEAGKLTLEEVNYNLHQLIHEISDLFVEQMVASQTELVIDIRPDVPQRVIGDPLRLKQVLVNLTANAFKFTNEGEVTITVSADMITHNKTEIVFAIKDTGIGISEEIQPHLFEAFKQADGSTTRKYGGTGLGLTISKRIVDLMGGSIWVRSKPDYGSTFFFTITPEIAPDTSATEYTLPAELNEAPVLVIDDNLAVRSVLSRYLTQFGFVPTTVSSAEEGLELIEKRKDDLFKFILIDLKLPDMNGDEASKIIRKTYSPEELPILMITSTEIDEALSKANESGITKLISKPIKQTSLYETILNTFGHEVHKDYAYEPFKKIEEEFNGFNILLVEDNPINQQVAVQILTATGLTIDTALNGKEAVEKIQNSSYDLVLMDIQMPEMDGYEATGIIRNQLGLKELPVIAMTAHAMRGDKEKCLLAGMDDYIPKPIDKDQMISTIRSFLLKEESATGSEPKSRDKDSVPASGNFIKFSEINIYEALERIGGDLDILISILQNFTGYNTDFIAEVESMLKEDKLKEAGDKAHTLKGSAANISASELAFAALSLEKACKSHNKKEAESALNKTAYKLEQLSRDITLLSKEYADK</sequence>
<dbReference type="InterPro" id="IPR036097">
    <property type="entry name" value="HisK_dim/P_sf"/>
</dbReference>
<evidence type="ECO:0000256" key="2">
    <source>
        <dbReference type="ARBA" id="ARBA00004651"/>
    </source>
</evidence>
<dbReference type="eggNOG" id="COG0642">
    <property type="taxonomic scope" value="Bacteria"/>
</dbReference>
<evidence type="ECO:0000256" key="4">
    <source>
        <dbReference type="ARBA" id="ARBA00022475"/>
    </source>
</evidence>
<evidence type="ECO:0000256" key="9">
    <source>
        <dbReference type="ARBA" id="ARBA00022777"/>
    </source>
</evidence>
<dbReference type="InterPro" id="IPR005467">
    <property type="entry name" value="His_kinase_dom"/>
</dbReference>
<feature type="transmembrane region" description="Helical" evidence="19">
    <location>
        <begin position="155"/>
        <end position="174"/>
    </location>
</feature>
<dbReference type="PROSITE" id="PS50894">
    <property type="entry name" value="HPT"/>
    <property type="match status" value="1"/>
</dbReference>
<keyword evidence="6" id="KW-0808">Transferase</keyword>
<dbReference type="PRINTS" id="PR00344">
    <property type="entry name" value="BCTRLSENSOR"/>
</dbReference>
<dbReference type="Proteomes" id="UP000010808">
    <property type="component" value="Chromosome"/>
</dbReference>
<feature type="modified residue" description="4-aspartylphosphate" evidence="17">
    <location>
        <position position="575"/>
    </location>
</feature>
<keyword evidence="11 19" id="KW-1133">Transmembrane helix</keyword>
<evidence type="ECO:0000313" key="25">
    <source>
        <dbReference type="Proteomes" id="UP000010808"/>
    </source>
</evidence>
<name>L0R974_9BACT</name>
<dbReference type="SMART" id="SM00388">
    <property type="entry name" value="HisKA"/>
    <property type="match status" value="1"/>
</dbReference>
<accession>L0R974</accession>
<dbReference type="Gene3D" id="1.20.120.160">
    <property type="entry name" value="HPT domain"/>
    <property type="match status" value="1"/>
</dbReference>
<feature type="domain" description="Response regulatory" evidence="21">
    <location>
        <begin position="523"/>
        <end position="642"/>
    </location>
</feature>
<dbReference type="Gene3D" id="3.30.565.10">
    <property type="entry name" value="Histidine kinase-like ATPase, C-terminal domain"/>
    <property type="match status" value="1"/>
</dbReference>
<evidence type="ECO:0000256" key="11">
    <source>
        <dbReference type="ARBA" id="ARBA00022989"/>
    </source>
</evidence>
<dbReference type="CDD" id="cd16922">
    <property type="entry name" value="HATPase_EvgS-ArcB-TorS-like"/>
    <property type="match status" value="1"/>
</dbReference>
<keyword evidence="4" id="KW-1003">Cell membrane</keyword>